<evidence type="ECO:0000313" key="2">
    <source>
        <dbReference type="Proteomes" id="UP000830326"/>
    </source>
</evidence>
<protein>
    <submittedName>
        <fullName evidence="1">DUF5107 domain-containing protein</fullName>
    </submittedName>
</protein>
<dbReference type="InterPro" id="IPR014718">
    <property type="entry name" value="GH-type_carb-bd"/>
</dbReference>
<dbReference type="Proteomes" id="UP000830326">
    <property type="component" value="Chromosome"/>
</dbReference>
<gene>
    <name evidence="1" type="ORF">MUO15_17410</name>
</gene>
<reference evidence="1" key="1">
    <citation type="submission" date="2022-04" db="EMBL/GenBank/DDBJ databases">
        <title>Halobacillus sp. isolated from saltern.</title>
        <authorList>
            <person name="Won M."/>
            <person name="Lee C.-M."/>
            <person name="Woen H.-Y."/>
            <person name="Kwon S.-W."/>
        </authorList>
    </citation>
    <scope>NUCLEOTIDE SEQUENCE</scope>
    <source>
        <strain evidence="1">SSHM10-5</strain>
    </source>
</reference>
<keyword evidence="2" id="KW-1185">Reference proteome</keyword>
<sequence length="312" mass="35610">MMIKYSMFKGIDSIILENNHLRCTILPAYGGKMASLFDKKAGYEWLYQTEADKMTIPVYGQDFSMFDSSGFDEMFPGIDEGPHPHDFLRIPDHGEVWAMPWQVTERSYGLDLEVSSPVFPYSLTKQVNLKEDRVELTYQAINTSNQPFPFIWAAHSLLNMNQATTIRVPSDLSEVINVEQASDHLGEWGTLHYYPITQSMRTGDSIDLSKMEAEEANNIEKFYFTKRVSQGWCQAVQNDIGRTLTYTFPPDKVPYLGIWKTQGGYRGDYNFALEPCTGMYDDVYVANKINKVSKIPPRGSYSWDLTMKLGGV</sequence>
<dbReference type="InterPro" id="IPR008183">
    <property type="entry name" value="Aldose_1/G6P_1-epimerase"/>
</dbReference>
<dbReference type="Pfam" id="PF01263">
    <property type="entry name" value="Aldose_epim"/>
    <property type="match status" value="1"/>
</dbReference>
<accession>A0ABY4HA89</accession>
<proteinExistence type="predicted"/>
<name>A0ABY4HA89_9BACI</name>
<dbReference type="InterPro" id="IPR011013">
    <property type="entry name" value="Gal_mutarotase_sf_dom"/>
</dbReference>
<dbReference type="EMBL" id="CP095075">
    <property type="protein sequence ID" value="UOR11353.1"/>
    <property type="molecule type" value="Genomic_DNA"/>
</dbReference>
<evidence type="ECO:0000313" key="1">
    <source>
        <dbReference type="EMBL" id="UOR11353.1"/>
    </source>
</evidence>
<organism evidence="1 2">
    <name type="scientific">Halobacillus amylolyticus</name>
    <dbReference type="NCBI Taxonomy" id="2932259"/>
    <lineage>
        <taxon>Bacteria</taxon>
        <taxon>Bacillati</taxon>
        <taxon>Bacillota</taxon>
        <taxon>Bacilli</taxon>
        <taxon>Bacillales</taxon>
        <taxon>Bacillaceae</taxon>
        <taxon>Halobacillus</taxon>
    </lineage>
</organism>
<dbReference type="Gene3D" id="2.70.98.10">
    <property type="match status" value="1"/>
</dbReference>
<dbReference type="SUPFAM" id="SSF74650">
    <property type="entry name" value="Galactose mutarotase-like"/>
    <property type="match status" value="1"/>
</dbReference>
<dbReference type="RefSeq" id="WP_245031304.1">
    <property type="nucleotide sequence ID" value="NZ_CP095075.1"/>
</dbReference>